<gene>
    <name evidence="2" type="ORF">RCOM_0190000</name>
</gene>
<dbReference type="AlphaFoldDB" id="B9T154"/>
<dbReference type="PANTHER" id="PTHR24128">
    <property type="entry name" value="HOMEOBOX PROTEIN WARIAI"/>
    <property type="match status" value="1"/>
</dbReference>
<sequence>MTIQSDTAFHIAVRNNKIEAFQVLTEWLKNLFFEDAAFWEREILNWKNKEGNSVLHIATLTGQHQVAELLMKSYVYSNIKNSNGIIAMDISQDQTLYRGSWRFWIRQRLYHGILSTNTCNINELKKISPENPIALRLARSRMKISPDRRKTQLVVYALIATIMY</sequence>
<dbReference type="SMART" id="SM00248">
    <property type="entry name" value="ANK"/>
    <property type="match status" value="2"/>
</dbReference>
<dbReference type="InterPro" id="IPR036770">
    <property type="entry name" value="Ankyrin_rpt-contain_sf"/>
</dbReference>
<name>B9T154_RICCO</name>
<dbReference type="STRING" id="3988.B9T154"/>
<dbReference type="PANTHER" id="PTHR24128:SF86">
    <property type="entry name" value="ALPHA-LATROTOXIN-LHE1A-LIKE"/>
    <property type="match status" value="1"/>
</dbReference>
<evidence type="ECO:0000313" key="3">
    <source>
        <dbReference type="Proteomes" id="UP000008311"/>
    </source>
</evidence>
<keyword evidence="3" id="KW-1185">Reference proteome</keyword>
<organism evidence="2 3">
    <name type="scientific">Ricinus communis</name>
    <name type="common">Castor bean</name>
    <dbReference type="NCBI Taxonomy" id="3988"/>
    <lineage>
        <taxon>Eukaryota</taxon>
        <taxon>Viridiplantae</taxon>
        <taxon>Streptophyta</taxon>
        <taxon>Embryophyta</taxon>
        <taxon>Tracheophyta</taxon>
        <taxon>Spermatophyta</taxon>
        <taxon>Magnoliopsida</taxon>
        <taxon>eudicotyledons</taxon>
        <taxon>Gunneridae</taxon>
        <taxon>Pentapetalae</taxon>
        <taxon>rosids</taxon>
        <taxon>fabids</taxon>
        <taxon>Malpighiales</taxon>
        <taxon>Euphorbiaceae</taxon>
        <taxon>Acalyphoideae</taxon>
        <taxon>Acalypheae</taxon>
        <taxon>Ricinus</taxon>
    </lineage>
</organism>
<proteinExistence type="predicted"/>
<dbReference type="EMBL" id="EQ974325">
    <property type="protein sequence ID" value="EEF30408.1"/>
    <property type="molecule type" value="Genomic_DNA"/>
</dbReference>
<keyword evidence="1" id="KW-0040">ANK repeat</keyword>
<dbReference type="Pfam" id="PF12796">
    <property type="entry name" value="Ank_2"/>
    <property type="match status" value="1"/>
</dbReference>
<dbReference type="Gene3D" id="1.25.40.20">
    <property type="entry name" value="Ankyrin repeat-containing domain"/>
    <property type="match status" value="1"/>
</dbReference>
<evidence type="ECO:0000256" key="1">
    <source>
        <dbReference type="PROSITE-ProRule" id="PRU00023"/>
    </source>
</evidence>
<dbReference type="SUPFAM" id="SSF48403">
    <property type="entry name" value="Ankyrin repeat"/>
    <property type="match status" value="1"/>
</dbReference>
<dbReference type="InterPro" id="IPR002110">
    <property type="entry name" value="Ankyrin_rpt"/>
</dbReference>
<accession>B9T154</accession>
<feature type="repeat" description="ANK" evidence="1">
    <location>
        <begin position="50"/>
        <end position="82"/>
    </location>
</feature>
<dbReference type="PROSITE" id="PS50088">
    <property type="entry name" value="ANK_REPEAT"/>
    <property type="match status" value="1"/>
</dbReference>
<protein>
    <submittedName>
        <fullName evidence="2">Ankyrin repeat-containing protein, putative</fullName>
    </submittedName>
</protein>
<evidence type="ECO:0000313" key="2">
    <source>
        <dbReference type="EMBL" id="EEF30408.1"/>
    </source>
</evidence>
<dbReference type="Proteomes" id="UP000008311">
    <property type="component" value="Unassembled WGS sequence"/>
</dbReference>
<dbReference type="eggNOG" id="KOG0504">
    <property type="taxonomic scope" value="Eukaryota"/>
</dbReference>
<dbReference type="InParanoid" id="B9T154"/>
<reference evidence="3" key="1">
    <citation type="journal article" date="2010" name="Nat. Biotechnol.">
        <title>Draft genome sequence of the oilseed species Ricinus communis.</title>
        <authorList>
            <person name="Chan A.P."/>
            <person name="Crabtree J."/>
            <person name="Zhao Q."/>
            <person name="Lorenzi H."/>
            <person name="Orvis J."/>
            <person name="Puiu D."/>
            <person name="Melake-Berhan A."/>
            <person name="Jones K.M."/>
            <person name="Redman J."/>
            <person name="Chen G."/>
            <person name="Cahoon E.B."/>
            <person name="Gedil M."/>
            <person name="Stanke M."/>
            <person name="Haas B.J."/>
            <person name="Wortman J.R."/>
            <person name="Fraser-Liggett C.M."/>
            <person name="Ravel J."/>
            <person name="Rabinowicz P.D."/>
        </authorList>
    </citation>
    <scope>NUCLEOTIDE SEQUENCE [LARGE SCALE GENOMIC DNA]</scope>
    <source>
        <strain evidence="3">cv. Hale</strain>
    </source>
</reference>